<organism evidence="5 6">
    <name type="scientific">Solanum verrucosum</name>
    <dbReference type="NCBI Taxonomy" id="315347"/>
    <lineage>
        <taxon>Eukaryota</taxon>
        <taxon>Viridiplantae</taxon>
        <taxon>Streptophyta</taxon>
        <taxon>Embryophyta</taxon>
        <taxon>Tracheophyta</taxon>
        <taxon>Spermatophyta</taxon>
        <taxon>Magnoliopsida</taxon>
        <taxon>eudicotyledons</taxon>
        <taxon>Gunneridae</taxon>
        <taxon>Pentapetalae</taxon>
        <taxon>asterids</taxon>
        <taxon>lamiids</taxon>
        <taxon>Solanales</taxon>
        <taxon>Solanaceae</taxon>
        <taxon>Solanoideae</taxon>
        <taxon>Solaneae</taxon>
        <taxon>Solanum</taxon>
    </lineage>
</organism>
<evidence type="ECO:0000256" key="2">
    <source>
        <dbReference type="ARBA" id="ARBA00022679"/>
    </source>
</evidence>
<dbReference type="GO" id="GO:0008146">
    <property type="term" value="F:sulfotransferase activity"/>
    <property type="evidence" value="ECO:0007669"/>
    <property type="project" value="InterPro"/>
</dbReference>
<feature type="domain" description="Sulfotransferase" evidence="4">
    <location>
        <begin position="1"/>
        <end position="101"/>
    </location>
</feature>
<reference evidence="5" key="1">
    <citation type="submission" date="2023-08" db="EMBL/GenBank/DDBJ databases">
        <title>A de novo genome assembly of Solanum verrucosum Schlechtendal, a Mexican diploid species geographically isolated from the other diploid A-genome species in potato relatives.</title>
        <authorList>
            <person name="Hosaka K."/>
        </authorList>
    </citation>
    <scope>NUCLEOTIDE SEQUENCE</scope>
    <source>
        <tissue evidence="5">Young leaves</tissue>
    </source>
</reference>
<dbReference type="InterPro" id="IPR000863">
    <property type="entry name" value="Sulfotransferase_dom"/>
</dbReference>
<proteinExistence type="inferred from homology"/>
<evidence type="ECO:0000259" key="4">
    <source>
        <dbReference type="Pfam" id="PF00685"/>
    </source>
</evidence>
<evidence type="ECO:0000313" key="5">
    <source>
        <dbReference type="EMBL" id="WMV33064.1"/>
    </source>
</evidence>
<sequence>MESFCSGVHLYGPFFEHVLEYWEESKKRPKTILFLKYEDLKIDPKKELEKIALFLGKPFVNQEDLEIVLKKCSLVKLKNLEVNKSGSILYSVHNSSFFRKRSCLRLEESLDT</sequence>
<evidence type="ECO:0000256" key="1">
    <source>
        <dbReference type="ARBA" id="ARBA00005771"/>
    </source>
</evidence>
<comment type="similarity">
    <text evidence="1 3">Belongs to the sulfotransferase 1 family.</text>
</comment>
<keyword evidence="2 3" id="KW-0808">Transferase</keyword>
<protein>
    <recommendedName>
        <fullName evidence="3">Sulfotransferase</fullName>
        <ecNumber evidence="3">2.8.2.-</ecNumber>
    </recommendedName>
</protein>
<dbReference type="Pfam" id="PF00685">
    <property type="entry name" value="Sulfotransfer_1"/>
    <property type="match status" value="1"/>
</dbReference>
<evidence type="ECO:0000256" key="3">
    <source>
        <dbReference type="RuleBase" id="RU361155"/>
    </source>
</evidence>
<keyword evidence="6" id="KW-1185">Reference proteome</keyword>
<dbReference type="Proteomes" id="UP001234989">
    <property type="component" value="Chromosome 6"/>
</dbReference>
<dbReference type="SUPFAM" id="SSF52540">
    <property type="entry name" value="P-loop containing nucleoside triphosphate hydrolases"/>
    <property type="match status" value="1"/>
</dbReference>
<gene>
    <name evidence="5" type="ORF">MTR67_026449</name>
</gene>
<dbReference type="EC" id="2.8.2.-" evidence="3"/>
<dbReference type="EMBL" id="CP133617">
    <property type="protein sequence ID" value="WMV33064.1"/>
    <property type="molecule type" value="Genomic_DNA"/>
</dbReference>
<dbReference type="Gene3D" id="3.40.50.300">
    <property type="entry name" value="P-loop containing nucleotide triphosphate hydrolases"/>
    <property type="match status" value="1"/>
</dbReference>
<accession>A0AAF0R7S2</accession>
<dbReference type="AlphaFoldDB" id="A0AAF0R7S2"/>
<dbReference type="InterPro" id="IPR027417">
    <property type="entry name" value="P-loop_NTPase"/>
</dbReference>
<evidence type="ECO:0000313" key="6">
    <source>
        <dbReference type="Proteomes" id="UP001234989"/>
    </source>
</evidence>
<dbReference type="PANTHER" id="PTHR11783">
    <property type="entry name" value="SULFOTRANSFERASE SULT"/>
    <property type="match status" value="1"/>
</dbReference>
<name>A0AAF0R7S2_SOLVR</name>